<evidence type="ECO:0000256" key="4">
    <source>
        <dbReference type="ARBA" id="ARBA00022801"/>
    </source>
</evidence>
<keyword evidence="5" id="KW-0862">Zinc</keyword>
<evidence type="ECO:0000259" key="7">
    <source>
        <dbReference type="SMART" id="SM00849"/>
    </source>
</evidence>
<keyword evidence="4" id="KW-0378">Hydrolase</keyword>
<dbReference type="PANTHER" id="PTHR23131">
    <property type="entry name" value="ENDORIBONUCLEASE LACTB2"/>
    <property type="match status" value="1"/>
</dbReference>
<gene>
    <name evidence="9" type="ORF">FUG_LOCUS562645</name>
    <name evidence="8" type="ORF">MDCFG202_LOCUS185282</name>
</gene>
<evidence type="ECO:0000256" key="2">
    <source>
        <dbReference type="ARBA" id="ARBA00006759"/>
    </source>
</evidence>
<name>A0A4E9EMK5_GIBZA</name>
<dbReference type="Gene3D" id="3.60.15.10">
    <property type="entry name" value="Ribonuclease Z/Hydroxyacylglutathione hydrolase-like"/>
    <property type="match status" value="1"/>
</dbReference>
<dbReference type="SUPFAM" id="SSF56281">
    <property type="entry name" value="Metallo-hydrolase/oxidoreductase"/>
    <property type="match status" value="1"/>
</dbReference>
<dbReference type="InterPro" id="IPR036388">
    <property type="entry name" value="WH-like_DNA-bd_sf"/>
</dbReference>
<sequence>TPHNLLAHRIPGSDPRHSAPESPPISALTSSRSDKAVNNSKIMATQLITLPAVERLSPTCIRILGGNPGKFTLQGTNTYLLGTGRSRLLIDTGEGRKAWITSVRETLQRENAIIDTALITHWHHDHIGGIKDLLSTSPKTRVYKHTPEEGQLDIKHGQRFEVEGATLTAAYTPGHTKDHVVFVLEEEDAMFTADNVLGQGTAVFEDLVIYLQSLEEMKPLFKGRAYPGHGPVIENGPAKIAEYIAHRRQREEQVIRTLKTGPEDVETNDPALWAAWSAMDLVEVIYKDVPRTLYPAACSGVLQILGKLEGEGRVAHEGEKWRMIADSRETYTCQENGTVLASQPTTYDAVLLLGTGFAVKDN</sequence>
<dbReference type="InterPro" id="IPR041516">
    <property type="entry name" value="LACTB2_WH"/>
</dbReference>
<dbReference type="CDD" id="cd07722">
    <property type="entry name" value="LACTB2-like_MBL-fold"/>
    <property type="match status" value="1"/>
</dbReference>
<dbReference type="GO" id="GO:0044550">
    <property type="term" value="P:secondary metabolite biosynthetic process"/>
    <property type="evidence" value="ECO:0007669"/>
    <property type="project" value="TreeGrafter"/>
</dbReference>
<feature type="domain" description="Metallo-beta-lactamase" evidence="7">
    <location>
        <begin position="75"/>
        <end position="229"/>
    </location>
</feature>
<dbReference type="InterPro" id="IPR047921">
    <property type="entry name" value="LACTB2-like_MBL-fold"/>
</dbReference>
<evidence type="ECO:0000256" key="1">
    <source>
        <dbReference type="ARBA" id="ARBA00001947"/>
    </source>
</evidence>
<comment type="cofactor">
    <cofactor evidence="1">
        <name>Zn(2+)</name>
        <dbReference type="ChEBI" id="CHEBI:29105"/>
    </cofactor>
</comment>
<accession>A0A4E9EMK5</accession>
<dbReference type="SMART" id="SM00849">
    <property type="entry name" value="Lactamase_B"/>
    <property type="match status" value="1"/>
</dbReference>
<dbReference type="AlphaFoldDB" id="A0A4E9EMK5"/>
<feature type="non-terminal residue" evidence="9">
    <location>
        <position position="1"/>
    </location>
</feature>
<evidence type="ECO:0000256" key="6">
    <source>
        <dbReference type="SAM" id="MobiDB-lite"/>
    </source>
</evidence>
<dbReference type="Proteomes" id="UP000746612">
    <property type="component" value="Unassembled WGS sequence"/>
</dbReference>
<feature type="region of interest" description="Disordered" evidence="6">
    <location>
        <begin position="1"/>
        <end position="33"/>
    </location>
</feature>
<protein>
    <recommendedName>
        <fullName evidence="7">Metallo-beta-lactamase domain-containing protein</fullName>
    </recommendedName>
</protein>
<evidence type="ECO:0000256" key="5">
    <source>
        <dbReference type="ARBA" id="ARBA00022833"/>
    </source>
</evidence>
<keyword evidence="3" id="KW-0479">Metal-binding</keyword>
<reference evidence="8" key="2">
    <citation type="submission" date="2021-03" db="EMBL/GenBank/DDBJ databases">
        <authorList>
            <person name="Alouane T."/>
            <person name="Langin T."/>
            <person name="Bonhomme L."/>
        </authorList>
    </citation>
    <scope>NUCLEOTIDE SEQUENCE</scope>
    <source>
        <strain evidence="8">MDC_Fg202</strain>
    </source>
</reference>
<comment type="similarity">
    <text evidence="2">Belongs to the metallo-beta-lactamase superfamily. Glyoxalase II family.</text>
</comment>
<organism evidence="9">
    <name type="scientific">Gibberella zeae</name>
    <name type="common">Wheat head blight fungus</name>
    <name type="synonym">Fusarium graminearum</name>
    <dbReference type="NCBI Taxonomy" id="5518"/>
    <lineage>
        <taxon>Eukaryota</taxon>
        <taxon>Fungi</taxon>
        <taxon>Dikarya</taxon>
        <taxon>Ascomycota</taxon>
        <taxon>Pezizomycotina</taxon>
        <taxon>Sordariomycetes</taxon>
        <taxon>Hypocreomycetidae</taxon>
        <taxon>Hypocreales</taxon>
        <taxon>Nectriaceae</taxon>
        <taxon>Fusarium</taxon>
    </lineage>
</organism>
<reference evidence="9" key="1">
    <citation type="submission" date="2019-04" db="EMBL/GenBank/DDBJ databases">
        <authorList>
            <person name="Melise S."/>
            <person name="Noan J."/>
            <person name="Okalmin O."/>
        </authorList>
    </citation>
    <scope>NUCLEOTIDE SEQUENCE</scope>
    <source>
        <strain evidence="9">FN9</strain>
    </source>
</reference>
<dbReference type="InterPro" id="IPR001279">
    <property type="entry name" value="Metallo-B-lactamas"/>
</dbReference>
<dbReference type="EMBL" id="CAAKMV010000196">
    <property type="protein sequence ID" value="VIO64500.1"/>
    <property type="molecule type" value="Genomic_DNA"/>
</dbReference>
<dbReference type="FunFam" id="3.60.15.10:FF:000041">
    <property type="entry name" value="Metallo-beta-lactamase domain protein"/>
    <property type="match status" value="1"/>
</dbReference>
<dbReference type="GO" id="GO:0016787">
    <property type="term" value="F:hydrolase activity"/>
    <property type="evidence" value="ECO:0007669"/>
    <property type="project" value="UniProtKB-KW"/>
</dbReference>
<dbReference type="EMBL" id="CAJPIJ010000112">
    <property type="protein sequence ID" value="CAG1978991.1"/>
    <property type="molecule type" value="Genomic_DNA"/>
</dbReference>
<dbReference type="PANTHER" id="PTHR23131:SF0">
    <property type="entry name" value="ENDORIBONUCLEASE LACTB2"/>
    <property type="match status" value="1"/>
</dbReference>
<evidence type="ECO:0000313" key="9">
    <source>
        <dbReference type="EMBL" id="VIO64500.1"/>
    </source>
</evidence>
<evidence type="ECO:0000313" key="8">
    <source>
        <dbReference type="EMBL" id="CAG1978991.1"/>
    </source>
</evidence>
<proteinExistence type="inferred from homology"/>
<dbReference type="Pfam" id="PF00753">
    <property type="entry name" value="Lactamase_B"/>
    <property type="match status" value="1"/>
</dbReference>
<dbReference type="InterPro" id="IPR036866">
    <property type="entry name" value="RibonucZ/Hydroxyglut_hydro"/>
</dbReference>
<dbReference type="GO" id="GO:0046872">
    <property type="term" value="F:metal ion binding"/>
    <property type="evidence" value="ECO:0007669"/>
    <property type="project" value="UniProtKB-KW"/>
</dbReference>
<dbReference type="Pfam" id="PF17778">
    <property type="entry name" value="WHD_BLACT"/>
    <property type="match status" value="1"/>
</dbReference>
<dbReference type="Gene3D" id="1.10.10.10">
    <property type="entry name" value="Winged helix-like DNA-binding domain superfamily/Winged helix DNA-binding domain"/>
    <property type="match status" value="1"/>
</dbReference>
<dbReference type="InterPro" id="IPR050662">
    <property type="entry name" value="Sec-metab_biosynth-thioest"/>
</dbReference>
<evidence type="ECO:0000256" key="3">
    <source>
        <dbReference type="ARBA" id="ARBA00022723"/>
    </source>
</evidence>